<sequence length="373" mass="43410">MARTPKKTIEPIDASFDEVAKAVVSRAKSNRTTDISETNQNIAQTEMSSFLLYKSTDCSAMIDVFIEGETVWLTQKHMAELFGVEINTINYHIKEIFKINELDKDSVIREIRITAVDSKKYVTKFYNLDVIISVGYRVNSLQATQFRIWATRTLREFIVKGFVLDDDRLKANNNLFGKDYFQELIEKIREIRASERRFYQKITDIYALSADYNQSSQITRDFFATVQNKLHWAITGKTAAEMIYASVDASREYMGLKTWKNAPHGKILKSDVSVAKNYLDRNHIKELERIVSAYLDLAENRAERGIVTKMQDWAEFLDKFLELSSYPILHDKGKVRAENARIKAEIEYSKFRTHQDKYFKSDFDNEIKKISKI</sequence>
<dbReference type="InterPro" id="IPR011204">
    <property type="entry name" value="Virulence_RhuM-like"/>
</dbReference>
<dbReference type="PANTHER" id="PTHR35810:SF1">
    <property type="entry name" value="CYTOPLASMIC PROTEIN"/>
    <property type="match status" value="1"/>
</dbReference>
<protein>
    <submittedName>
        <fullName evidence="2">Uncharacterized conserved protein</fullName>
    </submittedName>
</protein>
<organism evidence="2">
    <name type="scientific">Candidatus Kentrum sp. UNK</name>
    <dbReference type="NCBI Taxonomy" id="2126344"/>
    <lineage>
        <taxon>Bacteria</taxon>
        <taxon>Pseudomonadati</taxon>
        <taxon>Pseudomonadota</taxon>
        <taxon>Gammaproteobacteria</taxon>
        <taxon>Candidatus Kentrum</taxon>
    </lineage>
</organism>
<dbReference type="Pfam" id="PF13310">
    <property type="entry name" value="Virulence_RhuM"/>
    <property type="match status" value="1"/>
</dbReference>
<accession>A0A451B143</accession>
<dbReference type="PANTHER" id="PTHR35810">
    <property type="entry name" value="CYTOPLASMIC PROTEIN-RELATED"/>
    <property type="match status" value="1"/>
</dbReference>
<dbReference type="PIRSF" id="PIRSF015268">
    <property type="entry name" value="Virulence_RhuM"/>
    <property type="match status" value="1"/>
</dbReference>
<reference evidence="2" key="1">
    <citation type="submission" date="2019-02" db="EMBL/GenBank/DDBJ databases">
        <authorList>
            <person name="Gruber-Vodicka R. H."/>
            <person name="Seah K. B. B."/>
        </authorList>
    </citation>
    <scope>NUCLEOTIDE SEQUENCE</scope>
    <source>
        <strain evidence="2">BECK_BY19</strain>
        <strain evidence="1">BECK_BY8</strain>
    </source>
</reference>
<dbReference type="EMBL" id="CAADFZ010000089">
    <property type="protein sequence ID" value="VFK66365.1"/>
    <property type="molecule type" value="Genomic_DNA"/>
</dbReference>
<name>A0A451B143_9GAMM</name>
<dbReference type="AlphaFoldDB" id="A0A451B143"/>
<dbReference type="EMBL" id="CAADGD010000090">
    <property type="protein sequence ID" value="VFK71996.1"/>
    <property type="molecule type" value="Genomic_DNA"/>
</dbReference>
<proteinExistence type="predicted"/>
<evidence type="ECO:0000313" key="2">
    <source>
        <dbReference type="EMBL" id="VFK71996.1"/>
    </source>
</evidence>
<evidence type="ECO:0000313" key="1">
    <source>
        <dbReference type="EMBL" id="VFK66365.1"/>
    </source>
</evidence>
<gene>
    <name evidence="1" type="ORF">BECKUNK1418G_GA0071005_108912</name>
    <name evidence="2" type="ORF">BECKUNK1418H_GA0071006_109012</name>
</gene>